<evidence type="ECO:0000313" key="2">
    <source>
        <dbReference type="EMBL" id="EDR10398.1"/>
    </source>
</evidence>
<dbReference type="InParanoid" id="B0D4T7"/>
<keyword evidence="1" id="KW-1133">Transmembrane helix</keyword>
<protein>
    <submittedName>
        <fullName evidence="2">Predicted protein</fullName>
    </submittedName>
</protein>
<dbReference type="KEGG" id="lbc:LACBIDRAFT_293640"/>
<dbReference type="RefSeq" id="XP_001878848.1">
    <property type="nucleotide sequence ID" value="XM_001878813.1"/>
</dbReference>
<keyword evidence="3" id="KW-1185">Reference proteome</keyword>
<reference evidence="2 3" key="1">
    <citation type="journal article" date="2008" name="Nature">
        <title>The genome of Laccaria bicolor provides insights into mycorrhizal symbiosis.</title>
        <authorList>
            <person name="Martin F."/>
            <person name="Aerts A."/>
            <person name="Ahren D."/>
            <person name="Brun A."/>
            <person name="Danchin E.G.J."/>
            <person name="Duchaussoy F."/>
            <person name="Gibon J."/>
            <person name="Kohler A."/>
            <person name="Lindquist E."/>
            <person name="Pereda V."/>
            <person name="Salamov A."/>
            <person name="Shapiro H.J."/>
            <person name="Wuyts J."/>
            <person name="Blaudez D."/>
            <person name="Buee M."/>
            <person name="Brokstein P."/>
            <person name="Canbaeck B."/>
            <person name="Cohen D."/>
            <person name="Courty P.E."/>
            <person name="Coutinho P.M."/>
            <person name="Delaruelle C."/>
            <person name="Detter J.C."/>
            <person name="Deveau A."/>
            <person name="DiFazio S."/>
            <person name="Duplessis S."/>
            <person name="Fraissinet-Tachet L."/>
            <person name="Lucic E."/>
            <person name="Frey-Klett P."/>
            <person name="Fourrey C."/>
            <person name="Feussner I."/>
            <person name="Gay G."/>
            <person name="Grimwood J."/>
            <person name="Hoegger P.J."/>
            <person name="Jain P."/>
            <person name="Kilaru S."/>
            <person name="Labbe J."/>
            <person name="Lin Y.C."/>
            <person name="Legue V."/>
            <person name="Le Tacon F."/>
            <person name="Marmeisse R."/>
            <person name="Melayah D."/>
            <person name="Montanini B."/>
            <person name="Muratet M."/>
            <person name="Nehls U."/>
            <person name="Niculita-Hirzel H."/>
            <person name="Oudot-Le Secq M.P."/>
            <person name="Peter M."/>
            <person name="Quesneville H."/>
            <person name="Rajashekar B."/>
            <person name="Reich M."/>
            <person name="Rouhier N."/>
            <person name="Schmutz J."/>
            <person name="Yin T."/>
            <person name="Chalot M."/>
            <person name="Henrissat B."/>
            <person name="Kuees U."/>
            <person name="Lucas S."/>
            <person name="Van de Peer Y."/>
            <person name="Podila G.K."/>
            <person name="Polle A."/>
            <person name="Pukkila P.J."/>
            <person name="Richardson P.M."/>
            <person name="Rouze P."/>
            <person name="Sanders I.R."/>
            <person name="Stajich J.E."/>
            <person name="Tunlid A."/>
            <person name="Tuskan G."/>
            <person name="Grigoriev I.V."/>
        </authorList>
    </citation>
    <scope>NUCLEOTIDE SEQUENCE [LARGE SCALE GENOMIC DNA]</scope>
    <source>
        <strain evidence="3">S238N-H82 / ATCC MYA-4686</strain>
    </source>
</reference>
<evidence type="ECO:0000256" key="1">
    <source>
        <dbReference type="SAM" id="Phobius"/>
    </source>
</evidence>
<feature type="transmembrane region" description="Helical" evidence="1">
    <location>
        <begin position="278"/>
        <end position="300"/>
    </location>
</feature>
<name>B0D4T7_LACBS</name>
<dbReference type="OrthoDB" id="10380211at2759"/>
<feature type="transmembrane region" description="Helical" evidence="1">
    <location>
        <begin position="223"/>
        <end position="246"/>
    </location>
</feature>
<dbReference type="HOGENOM" id="CLU_050883_0_0_1"/>
<evidence type="ECO:0000313" key="3">
    <source>
        <dbReference type="Proteomes" id="UP000001194"/>
    </source>
</evidence>
<dbReference type="EMBL" id="DS547097">
    <property type="protein sequence ID" value="EDR10398.1"/>
    <property type="molecule type" value="Genomic_DNA"/>
</dbReference>
<dbReference type="Proteomes" id="UP000001194">
    <property type="component" value="Unassembled WGS sequence"/>
</dbReference>
<feature type="transmembrane region" description="Helical" evidence="1">
    <location>
        <begin position="253"/>
        <end position="272"/>
    </location>
</feature>
<keyword evidence="1" id="KW-0472">Membrane</keyword>
<keyword evidence="1" id="KW-0812">Transmembrane</keyword>
<feature type="transmembrane region" description="Helical" evidence="1">
    <location>
        <begin position="379"/>
        <end position="397"/>
    </location>
</feature>
<sequence>MHAGGGCGTQIHPASRTGSTFGCTMATSSIASLTANKFERVLGAPSFEAAITFPTRLSPQVAYQDPNHPLIYRGAKPPRYHQGAKSLTYVSLACGLRLVTCQRVDFGKSTLLSIRWLYLRDQVAKKNPFLPPTSKQMANTSPMELPETIDFPTPLGSTVNPNSDQEETIPDSTSEVQGNADSITNMRQYVDLYEQDFARPAVKLVTETLRLNDSLAAYITTPLILGITLASTFFVFFTSVVCLWAFGKLAAGALFFVVKIFVTLIFKLLMITGVSIPLAIVSTTLFISIKIVINVILYAADWVRKTQGHPRGDWSSIATQAFSDVKSQVPNVQNTIKVHSSIAARKFFQIPFRKTGSQIIRLITSIPWMQMIHVVQSSLQILLSLIQIAFASLRFAFATIRLAIQGLAMTLSAAFFACHSLIVVLSNRASTPQPKAKAE</sequence>
<dbReference type="GeneID" id="6074717"/>
<gene>
    <name evidence="2" type="ORF">LACBIDRAFT_293640</name>
</gene>
<feature type="transmembrane region" description="Helical" evidence="1">
    <location>
        <begin position="403"/>
        <end position="425"/>
    </location>
</feature>
<proteinExistence type="predicted"/>
<organism evidence="3">
    <name type="scientific">Laccaria bicolor (strain S238N-H82 / ATCC MYA-4686)</name>
    <name type="common">Bicoloured deceiver</name>
    <name type="synonym">Laccaria laccata var. bicolor</name>
    <dbReference type="NCBI Taxonomy" id="486041"/>
    <lineage>
        <taxon>Eukaryota</taxon>
        <taxon>Fungi</taxon>
        <taxon>Dikarya</taxon>
        <taxon>Basidiomycota</taxon>
        <taxon>Agaricomycotina</taxon>
        <taxon>Agaricomycetes</taxon>
        <taxon>Agaricomycetidae</taxon>
        <taxon>Agaricales</taxon>
        <taxon>Agaricineae</taxon>
        <taxon>Hydnangiaceae</taxon>
        <taxon>Laccaria</taxon>
    </lineage>
</organism>
<accession>B0D4T7</accession>
<dbReference type="AlphaFoldDB" id="B0D4T7"/>